<dbReference type="SMART" id="SM01086">
    <property type="entry name" value="ClpB_D2-small"/>
    <property type="match status" value="1"/>
</dbReference>
<feature type="region of interest" description="Disordered" evidence="6">
    <location>
        <begin position="514"/>
        <end position="566"/>
    </location>
</feature>
<dbReference type="PRINTS" id="PR00300">
    <property type="entry name" value="CLPPROTEASEA"/>
</dbReference>
<evidence type="ECO:0000256" key="1">
    <source>
        <dbReference type="ARBA" id="ARBA00008675"/>
    </source>
</evidence>
<comment type="similarity">
    <text evidence="1">Belongs to the ClpA/ClpB family.</text>
</comment>
<dbReference type="Pfam" id="PF00004">
    <property type="entry name" value="AAA"/>
    <property type="match status" value="1"/>
</dbReference>
<dbReference type="Gene3D" id="1.10.8.60">
    <property type="match status" value="1"/>
</dbReference>
<evidence type="ECO:0000259" key="7">
    <source>
        <dbReference type="SMART" id="SM00382"/>
    </source>
</evidence>
<dbReference type="GO" id="GO:0005524">
    <property type="term" value="F:ATP binding"/>
    <property type="evidence" value="ECO:0007669"/>
    <property type="project" value="UniProtKB-KW"/>
</dbReference>
<evidence type="ECO:0000256" key="4">
    <source>
        <dbReference type="ARBA" id="ARBA00022840"/>
    </source>
</evidence>
<comment type="caution">
    <text evidence="9">The sequence shown here is derived from an EMBL/GenBank/DDBJ whole genome shotgun (WGS) entry which is preliminary data.</text>
</comment>
<feature type="domain" description="AAA+ ATPase" evidence="7">
    <location>
        <begin position="226"/>
        <end position="367"/>
    </location>
</feature>
<name>A0ABU4YPI0_9HYPH</name>
<feature type="region of interest" description="Disordered" evidence="6">
    <location>
        <begin position="165"/>
        <end position="188"/>
    </location>
</feature>
<reference evidence="9 10" key="1">
    <citation type="submission" date="2023-08" db="EMBL/GenBank/DDBJ databases">
        <title>Implementing the SeqCode for naming new Mesorhizobium species isolated from Vachellia karroo root nodules.</title>
        <authorList>
            <person name="Van Lill M."/>
        </authorList>
    </citation>
    <scope>NUCLEOTIDE SEQUENCE [LARGE SCALE GENOMIC DNA]</scope>
    <source>
        <strain evidence="9 10">VK2B</strain>
    </source>
</reference>
<keyword evidence="9" id="KW-0645">Protease</keyword>
<dbReference type="CDD" id="cd19499">
    <property type="entry name" value="RecA-like_ClpB_Hsp104-like"/>
    <property type="match status" value="1"/>
</dbReference>
<dbReference type="SUPFAM" id="SSF52540">
    <property type="entry name" value="P-loop containing nucleoside triphosphate hydrolases"/>
    <property type="match status" value="2"/>
</dbReference>
<keyword evidence="5" id="KW-0143">Chaperone</keyword>
<dbReference type="EMBL" id="JAVIIV010000023">
    <property type="protein sequence ID" value="MDX8488824.1"/>
    <property type="molecule type" value="Genomic_DNA"/>
</dbReference>
<dbReference type="InterPro" id="IPR036628">
    <property type="entry name" value="Clp_N_dom_sf"/>
</dbReference>
<dbReference type="Pfam" id="PF02861">
    <property type="entry name" value="Clp_N"/>
    <property type="match status" value="1"/>
</dbReference>
<keyword evidence="3" id="KW-0547">Nucleotide-binding</keyword>
<accession>A0ABU4YPI0</accession>
<dbReference type="GO" id="GO:0008233">
    <property type="term" value="F:peptidase activity"/>
    <property type="evidence" value="ECO:0007669"/>
    <property type="project" value="UniProtKB-KW"/>
</dbReference>
<gene>
    <name evidence="9" type="ORF">RFM52_27010</name>
</gene>
<dbReference type="InterPro" id="IPR004176">
    <property type="entry name" value="Clp_R_N"/>
</dbReference>
<evidence type="ECO:0000313" key="10">
    <source>
        <dbReference type="Proteomes" id="UP001280156"/>
    </source>
</evidence>
<dbReference type="GO" id="GO:0006508">
    <property type="term" value="P:proteolysis"/>
    <property type="evidence" value="ECO:0007669"/>
    <property type="project" value="UniProtKB-KW"/>
</dbReference>
<dbReference type="InterPro" id="IPR001270">
    <property type="entry name" value="ClpA/B"/>
</dbReference>
<evidence type="ECO:0000313" key="9">
    <source>
        <dbReference type="EMBL" id="MDX8488824.1"/>
    </source>
</evidence>
<feature type="compositionally biased region" description="Acidic residues" evidence="6">
    <location>
        <begin position="518"/>
        <end position="529"/>
    </location>
</feature>
<dbReference type="PANTHER" id="PTHR11638:SF184">
    <property type="entry name" value="ATPASE WITH CHAPERONE ACTIVITY"/>
    <property type="match status" value="1"/>
</dbReference>
<keyword evidence="4 9" id="KW-0067">ATP-binding</keyword>
<dbReference type="InterPro" id="IPR041546">
    <property type="entry name" value="ClpA/ClpB_AAA_lid"/>
</dbReference>
<evidence type="ECO:0000256" key="5">
    <source>
        <dbReference type="ARBA" id="ARBA00023186"/>
    </source>
</evidence>
<dbReference type="SUPFAM" id="SSF81923">
    <property type="entry name" value="Double Clp-N motif"/>
    <property type="match status" value="1"/>
</dbReference>
<dbReference type="Pfam" id="PF17871">
    <property type="entry name" value="AAA_lid_9"/>
    <property type="match status" value="1"/>
</dbReference>
<feature type="domain" description="Clp ATPase C-terminal" evidence="8">
    <location>
        <begin position="852"/>
        <end position="942"/>
    </location>
</feature>
<dbReference type="SMART" id="SM00382">
    <property type="entry name" value="AAA"/>
    <property type="match status" value="2"/>
</dbReference>
<dbReference type="Gene3D" id="3.40.50.300">
    <property type="entry name" value="P-loop containing nucleotide triphosphate hydrolases"/>
    <property type="match status" value="3"/>
</dbReference>
<protein>
    <submittedName>
        <fullName evidence="9">ATP-dependent Clp protease ATP-binding subunit</fullName>
    </submittedName>
</protein>
<dbReference type="Proteomes" id="UP001280156">
    <property type="component" value="Unassembled WGS sequence"/>
</dbReference>
<dbReference type="InterPro" id="IPR003593">
    <property type="entry name" value="AAA+_ATPase"/>
</dbReference>
<keyword evidence="2" id="KW-0677">Repeat</keyword>
<sequence>MEQRRSSQSFKRKELVAKLNATGVRAFKAAADTAKLRGNPYVELVHFIQQLVLSERSDVQMIVADAGLDVSRLTADMTRAIDKLPYGATSVEEFSDHIFHAIQEGWNLATLEFGVEEVRSAHILLACLKTPVLEGLVSKISAEFDKIDADGVISRFADVAEGSLEAGSPPATAAAETPMKRGPGGDSALAKYATDLTQRARDGKIDPVVGRDPEIRQIVDILMRRRQNNPILTGEAGVGKTAAVEGFALRIAQGDVPPTLQNVSVRMLDVGLMQAGASVKGEFEKRLKAVIDEVQASEVPIILFIDEAHTLIGAGGAAGTGDAANLLKPALARGELRTIAATTWAEYKQHIEKDPALTRRFQVVKIDEPSEAVAVLMLRGVAGVLEQHHKVQILDEAIESAVSLSHRYIPARQLPDKAVSLLDTACARVAVSQHATPAEVEDILRRRQALEVESGIIGREAAIGIDVADRQARVDAGLAETETSLAAAQARWDREKALVAEILDLRAELRGEGVPLDEAAEDSAAETESAESAAKAPEQRAPENKTGEGKAGDGKVAEAKKAKSSKAKAAKAAKAETASAEPADEAAANLARLRELMAELAAAQGETPLILPSVDRNAIAAVVQDWTGIPTGRMLSSQTEKALKLAATLSERVVGQDHAMEMIARRVQTSRAGLGAPEKPVGVFLLCGPSGVGKTETALALAETLYGGEQNLISINMSEFQEAHTVSTLKGAPPGYVGYGKGGILTEAVRRKPYSVILLDEVEKAHPDVHEIFFQVFDKGMMDDSEGRRIDFKNTLILLTSNVGSDVIMDRTKSGTVRTGIDDLDTALRAPLLKVFPAAFLGRVVTIPYYPLSDAMIEAIARHQFGKIAKRLKATNDAELVIGDGVMDLVKARCTEIESGGRMIDAILTNTLLPELSRGVLNRSLEGKKMAKVTVGASPEGFTYSFE</sequence>
<dbReference type="Pfam" id="PF10431">
    <property type="entry name" value="ClpB_D2-small"/>
    <property type="match status" value="1"/>
</dbReference>
<dbReference type="InterPro" id="IPR018368">
    <property type="entry name" value="ClpA/B_CS1"/>
</dbReference>
<dbReference type="PROSITE" id="PS00870">
    <property type="entry name" value="CLPAB_1"/>
    <property type="match status" value="1"/>
</dbReference>
<dbReference type="RefSeq" id="WP_320298739.1">
    <property type="nucleotide sequence ID" value="NZ_JAVIIU010000019.1"/>
</dbReference>
<keyword evidence="9" id="KW-0378">Hydrolase</keyword>
<evidence type="ECO:0000256" key="2">
    <source>
        <dbReference type="ARBA" id="ARBA00022737"/>
    </source>
</evidence>
<dbReference type="InterPro" id="IPR019489">
    <property type="entry name" value="Clp_ATPase_C"/>
</dbReference>
<dbReference type="PANTHER" id="PTHR11638">
    <property type="entry name" value="ATP-DEPENDENT CLP PROTEASE"/>
    <property type="match status" value="1"/>
</dbReference>
<dbReference type="InterPro" id="IPR003959">
    <property type="entry name" value="ATPase_AAA_core"/>
</dbReference>
<feature type="compositionally biased region" description="Basic and acidic residues" evidence="6">
    <location>
        <begin position="537"/>
        <end position="561"/>
    </location>
</feature>
<dbReference type="InterPro" id="IPR027417">
    <property type="entry name" value="P-loop_NTPase"/>
</dbReference>
<dbReference type="Gene3D" id="1.10.1780.10">
    <property type="entry name" value="Clp, N-terminal domain"/>
    <property type="match status" value="1"/>
</dbReference>
<feature type="domain" description="AAA+ ATPase" evidence="7">
    <location>
        <begin position="680"/>
        <end position="840"/>
    </location>
</feature>
<evidence type="ECO:0000256" key="3">
    <source>
        <dbReference type="ARBA" id="ARBA00022741"/>
    </source>
</evidence>
<dbReference type="Pfam" id="PF07724">
    <property type="entry name" value="AAA_2"/>
    <property type="match status" value="1"/>
</dbReference>
<proteinExistence type="inferred from homology"/>
<dbReference type="InterPro" id="IPR050130">
    <property type="entry name" value="ClpA_ClpB"/>
</dbReference>
<dbReference type="CDD" id="cd00009">
    <property type="entry name" value="AAA"/>
    <property type="match status" value="1"/>
</dbReference>
<evidence type="ECO:0000259" key="8">
    <source>
        <dbReference type="SMART" id="SM01086"/>
    </source>
</evidence>
<organism evidence="9 10">
    <name type="scientific">Mesorhizobium humile</name>
    <dbReference type="NCBI Taxonomy" id="3072313"/>
    <lineage>
        <taxon>Bacteria</taxon>
        <taxon>Pseudomonadati</taxon>
        <taxon>Pseudomonadota</taxon>
        <taxon>Alphaproteobacteria</taxon>
        <taxon>Hyphomicrobiales</taxon>
        <taxon>Phyllobacteriaceae</taxon>
        <taxon>Mesorhizobium</taxon>
    </lineage>
</organism>
<keyword evidence="10" id="KW-1185">Reference proteome</keyword>
<evidence type="ECO:0000256" key="6">
    <source>
        <dbReference type="SAM" id="MobiDB-lite"/>
    </source>
</evidence>